<dbReference type="InterPro" id="IPR036291">
    <property type="entry name" value="NAD(P)-bd_dom_sf"/>
</dbReference>
<dbReference type="InterPro" id="IPR011032">
    <property type="entry name" value="GroES-like_sf"/>
</dbReference>
<proteinExistence type="predicted"/>
<evidence type="ECO:0000313" key="4">
    <source>
        <dbReference type="Proteomes" id="UP000195221"/>
    </source>
</evidence>
<accession>A0A242M5X4</accession>
<dbReference type="PANTHER" id="PTHR44154">
    <property type="entry name" value="QUINONE OXIDOREDUCTASE"/>
    <property type="match status" value="1"/>
</dbReference>
<gene>
    <name evidence="3" type="ORF">PAMC26577_37500</name>
</gene>
<evidence type="ECO:0000259" key="2">
    <source>
        <dbReference type="SMART" id="SM00829"/>
    </source>
</evidence>
<comment type="caution">
    <text evidence="3">The sequence shown here is derived from an EMBL/GenBank/DDBJ whole genome shotgun (WGS) entry which is preliminary data.</text>
</comment>
<dbReference type="SUPFAM" id="SSF51735">
    <property type="entry name" value="NAD(P)-binding Rossmann-fold domains"/>
    <property type="match status" value="1"/>
</dbReference>
<dbReference type="Pfam" id="PF00107">
    <property type="entry name" value="ADH_zinc_N"/>
    <property type="match status" value="1"/>
</dbReference>
<dbReference type="Pfam" id="PF08240">
    <property type="entry name" value="ADH_N"/>
    <property type="match status" value="1"/>
</dbReference>
<dbReference type="InterPro" id="IPR013149">
    <property type="entry name" value="ADH-like_C"/>
</dbReference>
<dbReference type="EMBL" id="NBTZ01000159">
    <property type="protein sequence ID" value="OTP66588.1"/>
    <property type="molecule type" value="Genomic_DNA"/>
</dbReference>
<dbReference type="InterPro" id="IPR051603">
    <property type="entry name" value="Zinc-ADH_QOR/CCCR"/>
</dbReference>
<dbReference type="InterPro" id="IPR013154">
    <property type="entry name" value="ADH-like_N"/>
</dbReference>
<dbReference type="SMART" id="SM00829">
    <property type="entry name" value="PKS_ER"/>
    <property type="match status" value="1"/>
</dbReference>
<sequence>MKAVRIFEYGSPEVLRYGDYEQPSVGPHDVKVKVLATTISRFDIKYRLGLLSSVALPGRKGFPMPMQLGRDAAGIVEAIGSDVTAFRVGDRVVGLTSPANPMSAMSMMGLGNLSTDIDLPGHTMYGSNAQFVARPESYWLPLGDDVSMVDAAAAMWAYATAHRALINRLNAQIGDTLLIIGASGGMGSATLDLANKMGIRTIVTTRSPNSVSYLNECGASDVIVIGPKTNLAEKIGVLVGKLGLDAAIDYSGDAAMLRLCVDVLRPGGRLAVIAGEQNRDPMPINVEDCIRLELNIYGCRGSNISDQQAVVKLLGEKKIKPAVAAVMKLSEISIAHEMLENGNVNGRIVLEPWA</sequence>
<evidence type="ECO:0000313" key="3">
    <source>
        <dbReference type="EMBL" id="OTP66588.1"/>
    </source>
</evidence>
<dbReference type="Gene3D" id="3.90.180.10">
    <property type="entry name" value="Medium-chain alcohol dehydrogenases, catalytic domain"/>
    <property type="match status" value="1"/>
</dbReference>
<dbReference type="SUPFAM" id="SSF50129">
    <property type="entry name" value="GroES-like"/>
    <property type="match status" value="1"/>
</dbReference>
<evidence type="ECO:0000256" key="1">
    <source>
        <dbReference type="ARBA" id="ARBA00022857"/>
    </source>
</evidence>
<dbReference type="AlphaFoldDB" id="A0A242M5X4"/>
<protein>
    <submittedName>
        <fullName evidence="3">Quinone oxidoreductase</fullName>
    </submittedName>
</protein>
<feature type="domain" description="Enoyl reductase (ER)" evidence="2">
    <location>
        <begin position="10"/>
        <end position="350"/>
    </location>
</feature>
<dbReference type="InterPro" id="IPR020843">
    <property type="entry name" value="ER"/>
</dbReference>
<organism evidence="3 4">
    <name type="scientific">Caballeronia sordidicola</name>
    <name type="common">Burkholderia sordidicola</name>
    <dbReference type="NCBI Taxonomy" id="196367"/>
    <lineage>
        <taxon>Bacteria</taxon>
        <taxon>Pseudomonadati</taxon>
        <taxon>Pseudomonadota</taxon>
        <taxon>Betaproteobacteria</taxon>
        <taxon>Burkholderiales</taxon>
        <taxon>Burkholderiaceae</taxon>
        <taxon>Caballeronia</taxon>
    </lineage>
</organism>
<name>A0A242M5X4_CABSO</name>
<dbReference type="GO" id="GO:0016491">
    <property type="term" value="F:oxidoreductase activity"/>
    <property type="evidence" value="ECO:0007669"/>
    <property type="project" value="InterPro"/>
</dbReference>
<reference evidence="3 4" key="1">
    <citation type="submission" date="2017-03" db="EMBL/GenBank/DDBJ databases">
        <title>Genome analysis of strain PAMC 26577.</title>
        <authorList>
            <person name="Oh H.-M."/>
            <person name="Yang J.-A."/>
        </authorList>
    </citation>
    <scope>NUCLEOTIDE SEQUENCE [LARGE SCALE GENOMIC DNA]</scope>
    <source>
        <strain evidence="3 4">PAMC 26577</strain>
    </source>
</reference>
<dbReference type="Proteomes" id="UP000195221">
    <property type="component" value="Unassembled WGS sequence"/>
</dbReference>
<dbReference type="PANTHER" id="PTHR44154:SF1">
    <property type="entry name" value="QUINONE OXIDOREDUCTASE"/>
    <property type="match status" value="1"/>
</dbReference>
<keyword evidence="1" id="KW-0521">NADP</keyword>